<protein>
    <recommendedName>
        <fullName evidence="4">Acetyltransferase</fullName>
    </recommendedName>
</protein>
<gene>
    <name evidence="2" type="ORF">HU200_010894</name>
</gene>
<keyword evidence="1" id="KW-0808">Transferase</keyword>
<dbReference type="PANTHER" id="PTHR31896:SF43">
    <property type="entry name" value="PROTEIN ENHANCED PSEUDOMONAS SUSCEPTIBILITY 1"/>
    <property type="match status" value="1"/>
</dbReference>
<dbReference type="Proteomes" id="UP000636709">
    <property type="component" value="Unassembled WGS sequence"/>
</dbReference>
<reference evidence="2" key="1">
    <citation type="submission" date="2020-07" db="EMBL/GenBank/DDBJ databases">
        <title>Genome sequence and genetic diversity analysis of an under-domesticated orphan crop, white fonio (Digitaria exilis).</title>
        <authorList>
            <person name="Bennetzen J.L."/>
            <person name="Chen S."/>
            <person name="Ma X."/>
            <person name="Wang X."/>
            <person name="Yssel A.E.J."/>
            <person name="Chaluvadi S.R."/>
            <person name="Johnson M."/>
            <person name="Gangashetty P."/>
            <person name="Hamidou F."/>
            <person name="Sanogo M.D."/>
            <person name="Zwaenepoel A."/>
            <person name="Wallace J."/>
            <person name="Van De Peer Y."/>
            <person name="Van Deynze A."/>
        </authorList>
    </citation>
    <scope>NUCLEOTIDE SEQUENCE</scope>
    <source>
        <tissue evidence="2">Leaves</tissue>
    </source>
</reference>
<organism evidence="2 3">
    <name type="scientific">Digitaria exilis</name>
    <dbReference type="NCBI Taxonomy" id="1010633"/>
    <lineage>
        <taxon>Eukaryota</taxon>
        <taxon>Viridiplantae</taxon>
        <taxon>Streptophyta</taxon>
        <taxon>Embryophyta</taxon>
        <taxon>Tracheophyta</taxon>
        <taxon>Spermatophyta</taxon>
        <taxon>Magnoliopsida</taxon>
        <taxon>Liliopsida</taxon>
        <taxon>Poales</taxon>
        <taxon>Poaceae</taxon>
        <taxon>PACMAD clade</taxon>
        <taxon>Panicoideae</taxon>
        <taxon>Panicodae</taxon>
        <taxon>Paniceae</taxon>
        <taxon>Anthephorinae</taxon>
        <taxon>Digitaria</taxon>
    </lineage>
</organism>
<dbReference type="InterPro" id="IPR023213">
    <property type="entry name" value="CAT-like_dom_sf"/>
</dbReference>
<sequence length="481" mass="51550">MPGSTDTGRVDVVNRRVVRAEPPPSSSPAPETIHLTPWDLRLITIDYIQKGVLLPKPPSKHAAVVERLASSFARALGLFHPFAGRLAVDESAGDETITVSLRCTGEGAEFIHASAPGVTAADITGDLCIPRELVASLFPLNGLVSADAASPDGEPRRAPLLAAQVTELDDAVFVAASLNHAVGDGTTFWHFFNTWSDLCRSGPGATTEQPPPVLERWFLDTCPVPVPLKFAKLEDAIRRHDDENHHHQQQQAPLLQECFFHFSGESVKKLKARANAEVHSAIPGSATITISSLQAVLGHLWRSVCRARRLDPWQETTYVLLIGCRGRVKGIPAGSGYVGNAVVPCKVRSTAGEVMGKGLGWTAWQLNRAVASLDDEAALVRESLERWVSEPTTRLAYNTELLGAADVGTGSSPRFDVYGNDFGWGKPEAVRCGPGNKLDGKTTVFEGRGGGGAMALEVCLAADALARLVADDEFMHAVTKP</sequence>
<dbReference type="AlphaFoldDB" id="A0A835KR48"/>
<dbReference type="EMBL" id="JACEFO010000773">
    <property type="protein sequence ID" value="KAF8757377.1"/>
    <property type="molecule type" value="Genomic_DNA"/>
</dbReference>
<evidence type="ECO:0008006" key="4">
    <source>
        <dbReference type="Google" id="ProtNLM"/>
    </source>
</evidence>
<dbReference type="PANTHER" id="PTHR31896">
    <property type="entry name" value="FAMILY REGULATORY PROTEIN, PUTATIVE (AFU_ORTHOLOGUE AFUA_3G14730)-RELATED"/>
    <property type="match status" value="1"/>
</dbReference>
<accession>A0A835KR48</accession>
<dbReference type="Gene3D" id="3.30.559.10">
    <property type="entry name" value="Chloramphenicol acetyltransferase-like domain"/>
    <property type="match status" value="2"/>
</dbReference>
<dbReference type="OrthoDB" id="595207at2759"/>
<evidence type="ECO:0000313" key="3">
    <source>
        <dbReference type="Proteomes" id="UP000636709"/>
    </source>
</evidence>
<name>A0A835KR48_9POAL</name>
<evidence type="ECO:0000313" key="2">
    <source>
        <dbReference type="EMBL" id="KAF8757377.1"/>
    </source>
</evidence>
<keyword evidence="3" id="KW-1185">Reference proteome</keyword>
<dbReference type="GO" id="GO:0016747">
    <property type="term" value="F:acyltransferase activity, transferring groups other than amino-acyl groups"/>
    <property type="evidence" value="ECO:0007669"/>
    <property type="project" value="UniProtKB-ARBA"/>
</dbReference>
<dbReference type="Gramene" id="Dexi9B01G0002440.1">
    <property type="protein sequence ID" value="Dexi9B01G0002440.1:cds"/>
    <property type="gene ID" value="Dexi9B01G0002440"/>
</dbReference>
<evidence type="ECO:0000256" key="1">
    <source>
        <dbReference type="ARBA" id="ARBA00022679"/>
    </source>
</evidence>
<dbReference type="InterPro" id="IPR051283">
    <property type="entry name" value="Sec_Metabolite_Acyltrans"/>
</dbReference>
<proteinExistence type="predicted"/>
<comment type="caution">
    <text evidence="2">The sequence shown here is derived from an EMBL/GenBank/DDBJ whole genome shotgun (WGS) entry which is preliminary data.</text>
</comment>
<dbReference type="Pfam" id="PF02458">
    <property type="entry name" value="Transferase"/>
    <property type="match status" value="1"/>
</dbReference>